<feature type="transmembrane region" description="Helical" evidence="1">
    <location>
        <begin position="7"/>
        <end position="25"/>
    </location>
</feature>
<sequence>MTNSITKIILIILIFLGGLYIYIYTTSNPKIIENLTTMNGDLRCPNLLIQKGSQYYLYNSNIAQVPGVNPIQFNNLEEYNEFLEWQRGAGIRCPVLYVQNTYDAQGNRVYKVRPSVNEPQGGLPPTTPVSLPLKFTQLVDATRNDSPYNQNSYPAFDQSSYYVGSITPLDQIKNSEYNMLYSDNAMDPNWGGAEYTQALTDAGYYKDNNVNIYVP</sequence>
<keyword evidence="1" id="KW-0812">Transmembrane</keyword>
<reference evidence="2" key="1">
    <citation type="journal article" date="2020" name="Nature">
        <title>Giant virus diversity and host interactions through global metagenomics.</title>
        <authorList>
            <person name="Schulz F."/>
            <person name="Roux S."/>
            <person name="Paez-Espino D."/>
            <person name="Jungbluth S."/>
            <person name="Walsh D.A."/>
            <person name="Denef V.J."/>
            <person name="McMahon K.D."/>
            <person name="Konstantinidis K.T."/>
            <person name="Eloe-Fadrosh E.A."/>
            <person name="Kyrpides N.C."/>
            <person name="Woyke T."/>
        </authorList>
    </citation>
    <scope>NUCLEOTIDE SEQUENCE</scope>
    <source>
        <strain evidence="2">GVMAG-S-3300013014-104</strain>
    </source>
</reference>
<dbReference type="EMBL" id="MN740950">
    <property type="protein sequence ID" value="QHU19447.1"/>
    <property type="molecule type" value="Genomic_DNA"/>
</dbReference>
<evidence type="ECO:0000313" key="2">
    <source>
        <dbReference type="EMBL" id="QHU19447.1"/>
    </source>
</evidence>
<proteinExistence type="predicted"/>
<keyword evidence="1" id="KW-0472">Membrane</keyword>
<evidence type="ECO:0000256" key="1">
    <source>
        <dbReference type="SAM" id="Phobius"/>
    </source>
</evidence>
<name>A0A6C0KRW0_9ZZZZ</name>
<protein>
    <submittedName>
        <fullName evidence="2">Uncharacterized protein</fullName>
    </submittedName>
</protein>
<accession>A0A6C0KRW0</accession>
<dbReference type="AlphaFoldDB" id="A0A6C0KRW0"/>
<keyword evidence="1" id="KW-1133">Transmembrane helix</keyword>
<organism evidence="2">
    <name type="scientific">viral metagenome</name>
    <dbReference type="NCBI Taxonomy" id="1070528"/>
    <lineage>
        <taxon>unclassified sequences</taxon>
        <taxon>metagenomes</taxon>
        <taxon>organismal metagenomes</taxon>
    </lineage>
</organism>